<evidence type="ECO:0000259" key="16">
    <source>
        <dbReference type="PROSITE" id="PS50975"/>
    </source>
</evidence>
<dbReference type="Gene3D" id="3.30.470.20">
    <property type="entry name" value="ATP-grasp fold, B domain"/>
    <property type="match status" value="1"/>
</dbReference>
<keyword evidence="13" id="KW-0675">Receptor</keyword>
<dbReference type="GO" id="GO:0046923">
    <property type="term" value="F:ER retention sequence binding"/>
    <property type="evidence" value="ECO:0007669"/>
    <property type="project" value="InterPro"/>
</dbReference>
<sequence length="694" mass="76931">MDTVSWNVFRLLADFLHLAGMGFGLAAILSSRTVAGFSRKTQVLFQAVFLSRYLDIFTQRQGSYLLFFKISFNLITAFMLWCFHKLHITYDSAADSCNLLALVLPTAIIAFLSGGEGLREEAWTFSELLEPLALIPQYIMCYRATRVRPAAVIYVLAVGGYRTLYVCNWIYKRYVWHGAYHDYTSWIGGALECIIFADFLFRISQRREVIGAIGASPLGRVILSLDDGAGRISEKIEMKAIGRRIPFNLSGPGSQDRYRKIWAEFCPGGSESESPDRLVARFLIRAAQRRLQGLTLRRVPVIVCGYRPKFLAVDRAFAKLRHRVAILHPHCATRSADDIADLLDAQHILARGVVPFVDCAVALADEMNARLGVGFNRPETSSLRRDKFLQQAVLHRVGLPAPEQIVTAEASAACAFLALHGTVVLKPRDASGGDGVCLCRCPEDISTAFEQELGKEHQELGVNTELIVTEALLGEEWVINTVSRRGVHKVTDAWCGPSKTLIGAGPEHFVYNVQYLAGESERMLQVVQMVKDSLTVLGLWEGAAHTELVWVDGTPYIYEVNARCSGGLPRGPPPTQLDVLAMSLFDESRFLALPEVPSADVANQAAVVFLKSPLEGWLTAEALERAYGLKTFAFFERGLQECRPPFHSHRVHLTVGLSTCPGAVVLQGCSEEVLRDVQLLRQVETTAYIEQLPV</sequence>
<keyword evidence="3" id="KW-0813">Transport</keyword>
<accession>A0AA36I1S5</accession>
<dbReference type="GO" id="GO:0005524">
    <property type="term" value="F:ATP binding"/>
    <property type="evidence" value="ECO:0007669"/>
    <property type="project" value="UniProtKB-UniRule"/>
</dbReference>
<keyword evidence="10" id="KW-0653">Protein transport</keyword>
<dbReference type="InterPro" id="IPR003806">
    <property type="entry name" value="ATP-grasp_PylC-type"/>
</dbReference>
<dbReference type="EMBL" id="CAUJNA010000635">
    <property type="protein sequence ID" value="CAJ1379468.1"/>
    <property type="molecule type" value="Genomic_DNA"/>
</dbReference>
<name>A0AA36I1S5_9DINO</name>
<evidence type="ECO:0000256" key="7">
    <source>
        <dbReference type="ARBA" id="ARBA00022824"/>
    </source>
</evidence>
<evidence type="ECO:0000256" key="15">
    <source>
        <dbReference type="SAM" id="Phobius"/>
    </source>
</evidence>
<dbReference type="GO" id="GO:0006621">
    <property type="term" value="P:protein retention in ER lumen"/>
    <property type="evidence" value="ECO:0007669"/>
    <property type="project" value="InterPro"/>
</dbReference>
<keyword evidence="12 15" id="KW-0472">Membrane</keyword>
<dbReference type="Proteomes" id="UP001178507">
    <property type="component" value="Unassembled WGS sequence"/>
</dbReference>
<evidence type="ECO:0000256" key="8">
    <source>
        <dbReference type="ARBA" id="ARBA00022840"/>
    </source>
</evidence>
<evidence type="ECO:0000256" key="6">
    <source>
        <dbReference type="ARBA" id="ARBA00022741"/>
    </source>
</evidence>
<evidence type="ECO:0000313" key="17">
    <source>
        <dbReference type="EMBL" id="CAJ1379468.1"/>
    </source>
</evidence>
<protein>
    <recommendedName>
        <fullName evidence="16">ATP-grasp domain-containing protein</fullName>
    </recommendedName>
</protein>
<dbReference type="GO" id="GO:0005789">
    <property type="term" value="C:endoplasmic reticulum membrane"/>
    <property type="evidence" value="ECO:0007669"/>
    <property type="project" value="UniProtKB-SubCell"/>
</dbReference>
<evidence type="ECO:0000256" key="1">
    <source>
        <dbReference type="ARBA" id="ARBA00004477"/>
    </source>
</evidence>
<dbReference type="PRINTS" id="PR00660">
    <property type="entry name" value="ERLUMENR"/>
</dbReference>
<dbReference type="GO" id="GO:0016874">
    <property type="term" value="F:ligase activity"/>
    <property type="evidence" value="ECO:0007669"/>
    <property type="project" value="UniProtKB-KW"/>
</dbReference>
<keyword evidence="9" id="KW-0931">ER-Golgi transport</keyword>
<evidence type="ECO:0000256" key="13">
    <source>
        <dbReference type="ARBA" id="ARBA00023170"/>
    </source>
</evidence>
<feature type="transmembrane region" description="Helical" evidence="15">
    <location>
        <begin position="150"/>
        <end position="171"/>
    </location>
</feature>
<dbReference type="InterPro" id="IPR052032">
    <property type="entry name" value="ATP-dep_AA_Ligase"/>
</dbReference>
<dbReference type="SUPFAM" id="SSF56059">
    <property type="entry name" value="Glutathione synthetase ATP-binding domain-like"/>
    <property type="match status" value="1"/>
</dbReference>
<keyword evidence="8 14" id="KW-0067">ATP-binding</keyword>
<proteinExistence type="inferred from homology"/>
<feature type="transmembrane region" description="Helical" evidence="15">
    <location>
        <begin position="62"/>
        <end position="81"/>
    </location>
</feature>
<dbReference type="InterPro" id="IPR000133">
    <property type="entry name" value="ER_ret_rcpt"/>
</dbReference>
<keyword evidence="4" id="KW-0436">Ligase</keyword>
<evidence type="ECO:0000256" key="3">
    <source>
        <dbReference type="ARBA" id="ARBA00022448"/>
    </source>
</evidence>
<dbReference type="GO" id="GO:0046872">
    <property type="term" value="F:metal ion binding"/>
    <property type="evidence" value="ECO:0007669"/>
    <property type="project" value="InterPro"/>
</dbReference>
<comment type="subcellular location">
    <subcellularLocation>
        <location evidence="1">Endoplasmic reticulum membrane</location>
        <topology evidence="1">Multi-pass membrane protein</topology>
    </subcellularLocation>
</comment>
<evidence type="ECO:0000256" key="9">
    <source>
        <dbReference type="ARBA" id="ARBA00022892"/>
    </source>
</evidence>
<evidence type="ECO:0000256" key="2">
    <source>
        <dbReference type="ARBA" id="ARBA00010120"/>
    </source>
</evidence>
<evidence type="ECO:0000256" key="4">
    <source>
        <dbReference type="ARBA" id="ARBA00022598"/>
    </source>
</evidence>
<evidence type="ECO:0000256" key="14">
    <source>
        <dbReference type="PROSITE-ProRule" id="PRU00409"/>
    </source>
</evidence>
<feature type="transmembrane region" description="Helical" evidence="15">
    <location>
        <begin position="15"/>
        <end position="35"/>
    </location>
</feature>
<keyword evidence="11 15" id="KW-1133">Transmembrane helix</keyword>
<gene>
    <name evidence="17" type="ORF">EVOR1521_LOCUS7705</name>
</gene>
<evidence type="ECO:0000256" key="12">
    <source>
        <dbReference type="ARBA" id="ARBA00023136"/>
    </source>
</evidence>
<comment type="caution">
    <text evidence="17">The sequence shown here is derived from an EMBL/GenBank/DDBJ whole genome shotgun (WGS) entry which is preliminary data.</text>
</comment>
<organism evidence="17 18">
    <name type="scientific">Effrenium voratum</name>
    <dbReference type="NCBI Taxonomy" id="2562239"/>
    <lineage>
        <taxon>Eukaryota</taxon>
        <taxon>Sar</taxon>
        <taxon>Alveolata</taxon>
        <taxon>Dinophyceae</taxon>
        <taxon>Suessiales</taxon>
        <taxon>Symbiodiniaceae</taxon>
        <taxon>Effrenium</taxon>
    </lineage>
</organism>
<feature type="transmembrane region" description="Helical" evidence="15">
    <location>
        <begin position="93"/>
        <end position="112"/>
    </location>
</feature>
<dbReference type="PROSITE" id="PS50975">
    <property type="entry name" value="ATP_GRASP"/>
    <property type="match status" value="1"/>
</dbReference>
<dbReference type="PANTHER" id="PTHR43585">
    <property type="entry name" value="FUMIPYRROLE BIOSYNTHESIS PROTEIN C"/>
    <property type="match status" value="1"/>
</dbReference>
<dbReference type="Pfam" id="PF00810">
    <property type="entry name" value="ER_lumen_recept"/>
    <property type="match status" value="1"/>
</dbReference>
<dbReference type="AlphaFoldDB" id="A0AA36I1S5"/>
<keyword evidence="18" id="KW-1185">Reference proteome</keyword>
<evidence type="ECO:0000313" key="18">
    <source>
        <dbReference type="Proteomes" id="UP001178507"/>
    </source>
</evidence>
<dbReference type="Pfam" id="PF02655">
    <property type="entry name" value="ATP-grasp_3"/>
    <property type="match status" value="1"/>
</dbReference>
<dbReference type="GO" id="GO:0016192">
    <property type="term" value="P:vesicle-mediated transport"/>
    <property type="evidence" value="ECO:0007669"/>
    <property type="project" value="UniProtKB-KW"/>
</dbReference>
<dbReference type="InterPro" id="IPR011761">
    <property type="entry name" value="ATP-grasp"/>
</dbReference>
<reference evidence="17" key="1">
    <citation type="submission" date="2023-08" db="EMBL/GenBank/DDBJ databases">
        <authorList>
            <person name="Chen Y."/>
            <person name="Shah S."/>
            <person name="Dougan E. K."/>
            <person name="Thang M."/>
            <person name="Chan C."/>
        </authorList>
    </citation>
    <scope>NUCLEOTIDE SEQUENCE</scope>
</reference>
<comment type="similarity">
    <text evidence="2">Belongs to the ERD2 family.</text>
</comment>
<evidence type="ECO:0000256" key="10">
    <source>
        <dbReference type="ARBA" id="ARBA00022927"/>
    </source>
</evidence>
<evidence type="ECO:0000256" key="11">
    <source>
        <dbReference type="ARBA" id="ARBA00022989"/>
    </source>
</evidence>
<dbReference type="PANTHER" id="PTHR43585:SF2">
    <property type="entry name" value="ATP-GRASP ENZYME FSQD"/>
    <property type="match status" value="1"/>
</dbReference>
<dbReference type="GO" id="GO:0015031">
    <property type="term" value="P:protein transport"/>
    <property type="evidence" value="ECO:0007669"/>
    <property type="project" value="UniProtKB-KW"/>
</dbReference>
<keyword evidence="5 15" id="KW-0812">Transmembrane</keyword>
<keyword evidence="6 14" id="KW-0547">Nucleotide-binding</keyword>
<feature type="domain" description="ATP-grasp" evidence="16">
    <location>
        <begin position="391"/>
        <end position="593"/>
    </location>
</feature>
<keyword evidence="7" id="KW-0256">Endoplasmic reticulum</keyword>
<evidence type="ECO:0000256" key="5">
    <source>
        <dbReference type="ARBA" id="ARBA00022692"/>
    </source>
</evidence>